<protein>
    <recommendedName>
        <fullName evidence="1">N-acetyltransferase domain-containing protein</fullName>
    </recommendedName>
</protein>
<evidence type="ECO:0000259" key="1">
    <source>
        <dbReference type="PROSITE" id="PS51186"/>
    </source>
</evidence>
<evidence type="ECO:0000313" key="2">
    <source>
        <dbReference type="EMBL" id="QHU21761.1"/>
    </source>
</evidence>
<dbReference type="AlphaFoldDB" id="A0A6C0KWX8"/>
<reference evidence="2" key="1">
    <citation type="journal article" date="2020" name="Nature">
        <title>Giant virus diversity and host interactions through global metagenomics.</title>
        <authorList>
            <person name="Schulz F."/>
            <person name="Roux S."/>
            <person name="Paez-Espino D."/>
            <person name="Jungbluth S."/>
            <person name="Walsh D.A."/>
            <person name="Denef V.J."/>
            <person name="McMahon K.D."/>
            <person name="Konstantinidis K.T."/>
            <person name="Eloe-Fadrosh E.A."/>
            <person name="Kyrpides N.C."/>
            <person name="Woyke T."/>
        </authorList>
    </citation>
    <scope>NUCLEOTIDE SEQUENCE</scope>
    <source>
        <strain evidence="2">GVMAG-S-3300013286-35</strain>
    </source>
</reference>
<dbReference type="CDD" id="cd04301">
    <property type="entry name" value="NAT_SF"/>
    <property type="match status" value="1"/>
</dbReference>
<dbReference type="InterPro" id="IPR000182">
    <property type="entry name" value="GNAT_dom"/>
</dbReference>
<dbReference type="GO" id="GO:0004343">
    <property type="term" value="F:glucosamine 6-phosphate N-acetyltransferase activity"/>
    <property type="evidence" value="ECO:0007669"/>
    <property type="project" value="TreeGrafter"/>
</dbReference>
<dbReference type="PANTHER" id="PTHR13355">
    <property type="entry name" value="GLUCOSAMINE 6-PHOSPHATE N-ACETYLTRANSFERASE"/>
    <property type="match status" value="1"/>
</dbReference>
<dbReference type="Pfam" id="PF00583">
    <property type="entry name" value="Acetyltransf_1"/>
    <property type="match status" value="1"/>
</dbReference>
<dbReference type="PANTHER" id="PTHR13355:SF11">
    <property type="entry name" value="GLUCOSAMINE 6-PHOSPHATE N-ACETYLTRANSFERASE"/>
    <property type="match status" value="1"/>
</dbReference>
<proteinExistence type="predicted"/>
<name>A0A6C0KWX8_9ZZZZ</name>
<dbReference type="InterPro" id="IPR016181">
    <property type="entry name" value="Acyl_CoA_acyltransferase"/>
</dbReference>
<accession>A0A6C0KWX8</accession>
<feature type="domain" description="N-acetyltransferase" evidence="1">
    <location>
        <begin position="1"/>
        <end position="137"/>
    </location>
</feature>
<dbReference type="InterPro" id="IPR039143">
    <property type="entry name" value="GNPNAT1-like"/>
</dbReference>
<organism evidence="2">
    <name type="scientific">viral metagenome</name>
    <dbReference type="NCBI Taxonomy" id="1070528"/>
    <lineage>
        <taxon>unclassified sequences</taxon>
        <taxon>metagenomes</taxon>
        <taxon>organismal metagenomes</taxon>
    </lineage>
</organism>
<dbReference type="EMBL" id="MN740992">
    <property type="protein sequence ID" value="QHU21761.1"/>
    <property type="molecule type" value="Genomic_DNA"/>
</dbReference>
<dbReference type="Gene3D" id="3.40.630.30">
    <property type="match status" value="1"/>
</dbReference>
<dbReference type="SUPFAM" id="SSF55729">
    <property type="entry name" value="Acyl-CoA N-acyltransferases (Nat)"/>
    <property type="match status" value="1"/>
</dbReference>
<sequence>MSFRQLTPNDYNEYLKLINEFRPTEFSEDQFKITLVAVNKSSEIWVYEDNGELISTGTIIFEHKFIFNTCIYAHIEDICVKSSYRRKGLGKLLIKHLIERCKGCYKITLDCSNLNIQFYEACGFNLRGNQMCILLKN</sequence>
<dbReference type="PROSITE" id="PS51186">
    <property type="entry name" value="GNAT"/>
    <property type="match status" value="1"/>
</dbReference>